<evidence type="ECO:0000313" key="4">
    <source>
        <dbReference type="Proteomes" id="UP000829291"/>
    </source>
</evidence>
<dbReference type="GeneID" id="107221450"/>
<dbReference type="Proteomes" id="UP000829291">
    <property type="component" value="Chromosome 7"/>
</dbReference>
<dbReference type="PRINTS" id="PR00080">
    <property type="entry name" value="SDRFAMILY"/>
</dbReference>
<dbReference type="KEGG" id="nlo:107221450"/>
<dbReference type="FunFam" id="3.40.50.720:FF:000149">
    <property type="entry name" value="15-hydroxyprostaglandin dehydrogenase [NAD(+)]"/>
    <property type="match status" value="1"/>
</dbReference>
<protein>
    <submittedName>
        <fullName evidence="5">15-hydroxyprostaglandin dehydrogenase [NAD(+)]</fullName>
    </submittedName>
</protein>
<dbReference type="GO" id="GO:0016616">
    <property type="term" value="F:oxidoreductase activity, acting on the CH-OH group of donors, NAD or NADP as acceptor"/>
    <property type="evidence" value="ECO:0007669"/>
    <property type="project" value="TreeGrafter"/>
</dbReference>
<gene>
    <name evidence="5" type="primary">LOC107221450</name>
</gene>
<organism evidence="5">
    <name type="scientific">Neodiprion lecontei</name>
    <name type="common">Redheaded pine sawfly</name>
    <dbReference type="NCBI Taxonomy" id="441921"/>
    <lineage>
        <taxon>Eukaryota</taxon>
        <taxon>Metazoa</taxon>
        <taxon>Ecdysozoa</taxon>
        <taxon>Arthropoda</taxon>
        <taxon>Hexapoda</taxon>
        <taxon>Insecta</taxon>
        <taxon>Pterygota</taxon>
        <taxon>Neoptera</taxon>
        <taxon>Endopterygota</taxon>
        <taxon>Hymenoptera</taxon>
        <taxon>Tenthredinoidea</taxon>
        <taxon>Diprionidae</taxon>
        <taxon>Diprioninae</taxon>
        <taxon>Neodiprion</taxon>
    </lineage>
</organism>
<dbReference type="PRINTS" id="PR00081">
    <property type="entry name" value="GDHRDH"/>
</dbReference>
<dbReference type="AlphaFoldDB" id="A0A6J0BMK7"/>
<keyword evidence="4" id="KW-1185">Reference proteome</keyword>
<dbReference type="PANTHER" id="PTHR44229:SF8">
    <property type="entry name" value="ALCOHOL DEHYDROGENASE-RELATED"/>
    <property type="match status" value="1"/>
</dbReference>
<dbReference type="FunCoup" id="A0A6J0BMK7">
    <property type="interactions" value="111"/>
</dbReference>
<dbReference type="InParanoid" id="A0A6J0BMK7"/>
<dbReference type="Pfam" id="PF00106">
    <property type="entry name" value="adh_short"/>
    <property type="match status" value="1"/>
</dbReference>
<evidence type="ECO:0000256" key="2">
    <source>
        <dbReference type="ARBA" id="ARBA00023002"/>
    </source>
</evidence>
<sequence length="263" mass="28156">MDVKNKIALVTGGANGIGFAYVRELLKNGAAHVALLDLANSNGDESARKLNEEFGADRVLFVVCDVTKSEEFEAAFATTVKEFGGLDIVINNAGIMDDARWELEIAINYTAVVRGTLLGYRYMGKDKGNKGGVIVNISSVAGLVTGPTFPIYIATKHAVIGLTRSFGLPYHFEKTGVRVVAMCPFFTNTQLITASAGRTLDSVSAEDLEKSISPYPMQTPESVAEGVLHIIRVGDNGSLWVVQNGEPAFEVQVADQPVKKVSA</sequence>
<name>A0A6J0BMK7_NEOLC</name>
<dbReference type="SUPFAM" id="SSF51735">
    <property type="entry name" value="NAD(P)-binding Rossmann-fold domains"/>
    <property type="match status" value="1"/>
</dbReference>
<evidence type="ECO:0000256" key="3">
    <source>
        <dbReference type="RuleBase" id="RU000363"/>
    </source>
</evidence>
<dbReference type="OrthoDB" id="417891at2759"/>
<evidence type="ECO:0000256" key="1">
    <source>
        <dbReference type="ARBA" id="ARBA00006484"/>
    </source>
</evidence>
<dbReference type="RefSeq" id="XP_015515931.1">
    <property type="nucleotide sequence ID" value="XM_015660445.2"/>
</dbReference>
<accession>A0A6J0BMK7</accession>
<dbReference type="Gene3D" id="3.40.50.720">
    <property type="entry name" value="NAD(P)-binding Rossmann-like Domain"/>
    <property type="match status" value="1"/>
</dbReference>
<reference evidence="5" key="1">
    <citation type="submission" date="2025-08" db="UniProtKB">
        <authorList>
            <consortium name="RefSeq"/>
        </authorList>
    </citation>
    <scope>IDENTIFICATION</scope>
    <source>
        <tissue evidence="5">Thorax and Abdomen</tissue>
    </source>
</reference>
<proteinExistence type="inferred from homology"/>
<dbReference type="InterPro" id="IPR036291">
    <property type="entry name" value="NAD(P)-bd_dom_sf"/>
</dbReference>
<dbReference type="InterPro" id="IPR002347">
    <property type="entry name" value="SDR_fam"/>
</dbReference>
<keyword evidence="2" id="KW-0560">Oxidoreductase</keyword>
<dbReference type="GO" id="GO:0005737">
    <property type="term" value="C:cytoplasm"/>
    <property type="evidence" value="ECO:0007669"/>
    <property type="project" value="TreeGrafter"/>
</dbReference>
<dbReference type="PANTHER" id="PTHR44229">
    <property type="entry name" value="15-HYDROXYPROSTAGLANDIN DEHYDROGENASE [NAD(+)]"/>
    <property type="match status" value="1"/>
</dbReference>
<comment type="similarity">
    <text evidence="1 3">Belongs to the short-chain dehydrogenases/reductases (SDR) family.</text>
</comment>
<evidence type="ECO:0000313" key="5">
    <source>
        <dbReference type="RefSeq" id="XP_015515931.1"/>
    </source>
</evidence>